<gene>
    <name evidence="9" type="ORF">G6321_00052540</name>
</gene>
<evidence type="ECO:0000256" key="5">
    <source>
        <dbReference type="ARBA" id="ARBA00023004"/>
    </source>
</evidence>
<dbReference type="PANTHER" id="PTHR33751:SF9">
    <property type="entry name" value="CYTOCHROME C4"/>
    <property type="match status" value="1"/>
</dbReference>
<evidence type="ECO:0000256" key="1">
    <source>
        <dbReference type="ARBA" id="ARBA00022448"/>
    </source>
</evidence>
<feature type="domain" description="Cytochrome c" evidence="8">
    <location>
        <begin position="95"/>
        <end position="181"/>
    </location>
</feature>
<keyword evidence="2 6" id="KW-0349">Heme</keyword>
<evidence type="ECO:0000256" key="7">
    <source>
        <dbReference type="SAM" id="SignalP"/>
    </source>
</evidence>
<feature type="domain" description="Cytochrome c" evidence="8">
    <location>
        <begin position="245"/>
        <end position="333"/>
    </location>
</feature>
<evidence type="ECO:0000256" key="3">
    <source>
        <dbReference type="ARBA" id="ARBA00022723"/>
    </source>
</evidence>
<dbReference type="InterPro" id="IPR009056">
    <property type="entry name" value="Cyt_c-like_dom"/>
</dbReference>
<dbReference type="PROSITE" id="PS51007">
    <property type="entry name" value="CYTC"/>
    <property type="match status" value="2"/>
</dbReference>
<dbReference type="Proteomes" id="UP000564836">
    <property type="component" value="Chromosome"/>
</dbReference>
<dbReference type="RefSeq" id="WP_224517639.1">
    <property type="nucleotide sequence ID" value="NZ_CP088280.1"/>
</dbReference>
<reference evidence="9 10" key="1">
    <citation type="journal article" date="2017" name="Syst. Appl. Microbiol.">
        <title>Soybeans inoculated with root zone soils of Canadian native legumes harbour diverse and novel Bradyrhizobium spp. that possess agricultural potential.</title>
        <authorList>
            <person name="Bromfield E.S.P."/>
            <person name="Cloutier S."/>
            <person name="Tambong J.T."/>
            <person name="Tran Thi T.V."/>
        </authorList>
    </citation>
    <scope>NUCLEOTIDE SEQUENCE [LARGE SCALE GENOMIC DNA]</scope>
    <source>
        <strain evidence="9 10">323S2</strain>
    </source>
</reference>
<organism evidence="9 10">
    <name type="scientific">Bradyrhizobium barranii subsp. barranii</name>
    <dbReference type="NCBI Taxonomy" id="2823807"/>
    <lineage>
        <taxon>Bacteria</taxon>
        <taxon>Pseudomonadati</taxon>
        <taxon>Pseudomonadota</taxon>
        <taxon>Alphaproteobacteria</taxon>
        <taxon>Hyphomicrobiales</taxon>
        <taxon>Nitrobacteraceae</taxon>
        <taxon>Bradyrhizobium</taxon>
        <taxon>Bradyrhizobium barranii</taxon>
    </lineage>
</organism>
<keyword evidence="7" id="KW-0732">Signal</keyword>
<proteinExistence type="predicted"/>
<keyword evidence="5 6" id="KW-0408">Iron</keyword>
<dbReference type="InterPro" id="IPR036909">
    <property type="entry name" value="Cyt_c-like_dom_sf"/>
</dbReference>
<sequence>MKSPKKNLLFALILLPIAMYASRDGFTQSVAPSAGSAPTELPAWAFLWDPNVKVPPPDDRPNTIPGSSAAFSWRQARDLFVAPDWHPDAHPLMPDVVAYGRKPNVRACGSCHRVEGTGGPENASLAGLPVEYFIQQIADFKSGSRKMSGPQRPSTQLMLASVKDITDDEVRAAADYFASLKPKRAIKVVESETIPKTGPSRLFYVKSLDGGTEALGQRIVEIPDDVDQFELRDSRAKFTAFVPVGSVTKGEALARTGGSGTTIACNLCHGPELKGLNPAPPIAGRSPTYIVRQLYEFQQGGRAGGASALMKETVEKLSQDDMIALAAYVGSLDP</sequence>
<evidence type="ECO:0000313" key="10">
    <source>
        <dbReference type="Proteomes" id="UP000564836"/>
    </source>
</evidence>
<feature type="signal peptide" evidence="7">
    <location>
        <begin position="1"/>
        <end position="21"/>
    </location>
</feature>
<keyword evidence="4" id="KW-0249">Electron transport</keyword>
<dbReference type="InterPro" id="IPR050597">
    <property type="entry name" value="Cytochrome_c_Oxidase_Subunit"/>
</dbReference>
<protein>
    <submittedName>
        <fullName evidence="9">C-type cytochrome</fullName>
    </submittedName>
</protein>
<dbReference type="AlphaFoldDB" id="A0A9X9YT35"/>
<evidence type="ECO:0000256" key="6">
    <source>
        <dbReference type="PROSITE-ProRule" id="PRU00433"/>
    </source>
</evidence>
<dbReference type="Pfam" id="PF00034">
    <property type="entry name" value="Cytochrom_C"/>
    <property type="match status" value="1"/>
</dbReference>
<keyword evidence="3 6" id="KW-0479">Metal-binding</keyword>
<feature type="chain" id="PRO_5040864935" evidence="7">
    <location>
        <begin position="22"/>
        <end position="334"/>
    </location>
</feature>
<dbReference type="EMBL" id="CP088280">
    <property type="protein sequence ID" value="UGX94090.1"/>
    <property type="molecule type" value="Genomic_DNA"/>
</dbReference>
<accession>A0A9X9YT35</accession>
<dbReference type="GO" id="GO:0009055">
    <property type="term" value="F:electron transfer activity"/>
    <property type="evidence" value="ECO:0007669"/>
    <property type="project" value="InterPro"/>
</dbReference>
<reference evidence="9 10" key="2">
    <citation type="journal article" date="2022" name="Int. J. Syst. Evol. Microbiol.">
        <title>Strains of Bradyrhizobium barranii sp. nov. associated with legumes native to Canada are symbionts of soybeans and belong to different subspecies (subsp. barranii subsp. nov. and subsp. apii subsp. nov.) and symbiovars (sv. glycinearum and sv. septentrionale).</title>
        <authorList>
            <person name="Bromfield E.S.P."/>
            <person name="Cloutier S."/>
            <person name="Wasai-Hara S."/>
            <person name="Minamisawa K."/>
        </authorList>
    </citation>
    <scope>NUCLEOTIDE SEQUENCE [LARGE SCALE GENOMIC DNA]</scope>
    <source>
        <strain evidence="9 10">323S2</strain>
    </source>
</reference>
<dbReference type="SUPFAM" id="SSF46626">
    <property type="entry name" value="Cytochrome c"/>
    <property type="match status" value="2"/>
</dbReference>
<evidence type="ECO:0000259" key="8">
    <source>
        <dbReference type="PROSITE" id="PS51007"/>
    </source>
</evidence>
<dbReference type="Gene3D" id="1.10.760.10">
    <property type="entry name" value="Cytochrome c-like domain"/>
    <property type="match status" value="2"/>
</dbReference>
<evidence type="ECO:0000256" key="2">
    <source>
        <dbReference type="ARBA" id="ARBA00022617"/>
    </source>
</evidence>
<evidence type="ECO:0000256" key="4">
    <source>
        <dbReference type="ARBA" id="ARBA00022982"/>
    </source>
</evidence>
<evidence type="ECO:0000313" key="9">
    <source>
        <dbReference type="EMBL" id="UGX94090.1"/>
    </source>
</evidence>
<dbReference type="PANTHER" id="PTHR33751">
    <property type="entry name" value="CBB3-TYPE CYTOCHROME C OXIDASE SUBUNIT FIXP"/>
    <property type="match status" value="1"/>
</dbReference>
<dbReference type="GO" id="GO:0020037">
    <property type="term" value="F:heme binding"/>
    <property type="evidence" value="ECO:0007669"/>
    <property type="project" value="InterPro"/>
</dbReference>
<keyword evidence="1" id="KW-0813">Transport</keyword>
<name>A0A9X9YT35_9BRAD</name>
<dbReference type="GO" id="GO:0046872">
    <property type="term" value="F:metal ion binding"/>
    <property type="evidence" value="ECO:0007669"/>
    <property type="project" value="UniProtKB-KW"/>
</dbReference>